<evidence type="ECO:0000256" key="4">
    <source>
        <dbReference type="PROSITE-ProRule" id="PRU00125"/>
    </source>
</evidence>
<keyword evidence="5" id="KW-0175">Coiled coil</keyword>
<evidence type="ECO:0000313" key="9">
    <source>
        <dbReference type="Proteomes" id="UP001153620"/>
    </source>
</evidence>
<feature type="compositionally biased region" description="Polar residues" evidence="6">
    <location>
        <begin position="885"/>
        <end position="915"/>
    </location>
</feature>
<feature type="compositionally biased region" description="Basic and acidic residues" evidence="6">
    <location>
        <begin position="1013"/>
        <end position="1023"/>
    </location>
</feature>
<name>A0A9P0IW03_9DIPT</name>
<dbReference type="GO" id="GO:0046872">
    <property type="term" value="F:metal ion binding"/>
    <property type="evidence" value="ECO:0007669"/>
    <property type="project" value="UniProtKB-KW"/>
</dbReference>
<dbReference type="PANTHER" id="PTHR24206">
    <property type="entry name" value="OS06G0237300 PROTEIN"/>
    <property type="match status" value="1"/>
</dbReference>
<feature type="domain" description="LIM zinc-binding" evidence="7">
    <location>
        <begin position="560"/>
        <end position="620"/>
    </location>
</feature>
<feature type="region of interest" description="Disordered" evidence="6">
    <location>
        <begin position="1010"/>
        <end position="1076"/>
    </location>
</feature>
<dbReference type="InterPro" id="IPR001781">
    <property type="entry name" value="Znf_LIM"/>
</dbReference>
<gene>
    <name evidence="8" type="ORF">CHIRRI_LOCUS6883</name>
</gene>
<keyword evidence="1 4" id="KW-0479">Metal-binding</keyword>
<dbReference type="SUPFAM" id="SSF57716">
    <property type="entry name" value="Glucocorticoid receptor-like (DNA-binding domain)"/>
    <property type="match status" value="2"/>
</dbReference>
<dbReference type="SMART" id="SM00132">
    <property type="entry name" value="LIM"/>
    <property type="match status" value="1"/>
</dbReference>
<evidence type="ECO:0000256" key="5">
    <source>
        <dbReference type="SAM" id="Coils"/>
    </source>
</evidence>
<sequence length="1158" mass="133519">MSSIEVVKEKSKKNKQKVEQQQSVSNEITNGCDFKDNKTINSQILSYKNVPETNIKDCQVDVCIEPLLIQDCVDVSNQANETNEVFSDVIENPISVCDIILTKSDICKTVIIDDNEENSALIYSGRDSMKNNFKLLNLNEKPESLNQSKNKKFLESDDQIMNQIFFQTIAITPTTDEDILINSKPLNDNSASFKETKSDLNIEPVNFFSSKFEEDETFNHNYVDSVEMERENLCSLSFSSIDYNTANIQLIQENQADYRSPENEMLQPETLYCKNADQMLKQRPSILIDCYDSDSKTEEENVVSAEKKVNDYCFYFDQTIEEDDDGVSFNIDNTVSTNKIDKNQTVDERAKVQEKVDLKDTCFQIEEDESEIDVDSEGVLNESCSSLNSPAENIDSESTAVKKTVKKSVKTTKTTSKKSSKIISVTESSAVIISSENENFDNHFKKMYKDNKNDADDINEQQLQNLAINSLSTKNELSEQIIQKRNIDEIQQQMVEIDTNDIEKRKSIKKKTKKKKSDSEKENISVKSSFSKFDALQKKNLQSLQNERGGENGLSPDGEKKCHACEKVVFQMEQIKAEKKFWHRACFRCVECSKQLNVDTYQSHEGILYCKPHFKILFLPKMVEDNNEPVKIKKHEMIILENQPIELPPDVIRSSDKTDLGLEELHQINLRQRFQLFENAGQQESKVELDKGNNVKRSTSILSKLARFQAKGMDVGVVDDSLNGISYENSSTEDEDELDDENHEDIELIRAKRAQKEKPISFKEMYDIKFKFESGQLMSKEERREERKQELQNIRSRLFLGKQAKIKEMYQQAVAESELTITSSSKKSDVEIGDKAKSIKEKFEKGEIYDETDMKKSLKEEEMAVFEKGISKQSRSLFLELDATASKSPNQESSPSANLKSITRQTPRQNSQSTVAEEDIVRSDQKADDVRIETADILSKFKFFEAYQPPEKEKKSFRITPPRDYQGLTKLSSPEKEDYRDLEIARNDKRSTDQDEILEFQKTTSKVLSMFRQMEENKEEKSYGPKPLKRFTPPPESERDKYVTNDDSGPDYSDEDEEYSEEESEEESNCIKSSQKDLDEFLKTEQSVERAKKLREKFEKWEENEIKKEMNNSSVNLFDEAQDEGQMETAKSLRARFEQMQNDEPKLPPIRPKVNRFV</sequence>
<dbReference type="PROSITE" id="PS50023">
    <property type="entry name" value="LIM_DOMAIN_2"/>
    <property type="match status" value="1"/>
</dbReference>
<feature type="compositionally biased region" description="Basic and acidic residues" evidence="6">
    <location>
        <begin position="973"/>
        <end position="993"/>
    </location>
</feature>
<evidence type="ECO:0000313" key="8">
    <source>
        <dbReference type="EMBL" id="CAH1719600.1"/>
    </source>
</evidence>
<evidence type="ECO:0000259" key="7">
    <source>
        <dbReference type="PROSITE" id="PS50023"/>
    </source>
</evidence>
<keyword evidence="9" id="KW-1185">Reference proteome</keyword>
<protein>
    <recommendedName>
        <fullName evidence="7">LIM zinc-binding domain-containing protein</fullName>
    </recommendedName>
</protein>
<feature type="region of interest" description="Disordered" evidence="6">
    <location>
        <begin position="883"/>
        <end position="929"/>
    </location>
</feature>
<feature type="region of interest" description="Disordered" evidence="6">
    <location>
        <begin position="1"/>
        <end position="22"/>
    </location>
</feature>
<evidence type="ECO:0000256" key="6">
    <source>
        <dbReference type="SAM" id="MobiDB-lite"/>
    </source>
</evidence>
<reference evidence="8" key="2">
    <citation type="submission" date="2022-10" db="EMBL/GenBank/DDBJ databases">
        <authorList>
            <consortium name="ENA_rothamsted_submissions"/>
            <consortium name="culmorum"/>
            <person name="King R."/>
        </authorList>
    </citation>
    <scope>NUCLEOTIDE SEQUENCE</scope>
</reference>
<dbReference type="PROSITE" id="PS00478">
    <property type="entry name" value="LIM_DOMAIN_1"/>
    <property type="match status" value="1"/>
</dbReference>
<proteinExistence type="predicted"/>
<dbReference type="Gene3D" id="2.10.110.10">
    <property type="entry name" value="Cysteine Rich Protein"/>
    <property type="match status" value="1"/>
</dbReference>
<organism evidence="8 9">
    <name type="scientific">Chironomus riparius</name>
    <dbReference type="NCBI Taxonomy" id="315576"/>
    <lineage>
        <taxon>Eukaryota</taxon>
        <taxon>Metazoa</taxon>
        <taxon>Ecdysozoa</taxon>
        <taxon>Arthropoda</taxon>
        <taxon>Hexapoda</taxon>
        <taxon>Insecta</taxon>
        <taxon>Pterygota</taxon>
        <taxon>Neoptera</taxon>
        <taxon>Endopterygota</taxon>
        <taxon>Diptera</taxon>
        <taxon>Nematocera</taxon>
        <taxon>Chironomoidea</taxon>
        <taxon>Chironomidae</taxon>
        <taxon>Chironominae</taxon>
        <taxon>Chironomus</taxon>
    </lineage>
</organism>
<keyword evidence="2 4" id="KW-0862">Zinc</keyword>
<evidence type="ECO:0000256" key="2">
    <source>
        <dbReference type="ARBA" id="ARBA00022833"/>
    </source>
</evidence>
<dbReference type="Pfam" id="PF00412">
    <property type="entry name" value="LIM"/>
    <property type="match status" value="1"/>
</dbReference>
<keyword evidence="3 4" id="KW-0440">LIM domain</keyword>
<feature type="region of interest" description="Disordered" evidence="6">
    <location>
        <begin position="950"/>
        <end position="997"/>
    </location>
</feature>
<feature type="coiled-coil region" evidence="5">
    <location>
        <begin position="1084"/>
        <end position="1111"/>
    </location>
</feature>
<evidence type="ECO:0000256" key="1">
    <source>
        <dbReference type="ARBA" id="ARBA00022723"/>
    </source>
</evidence>
<accession>A0A9P0IW03</accession>
<reference evidence="8" key="1">
    <citation type="submission" date="2022-01" db="EMBL/GenBank/DDBJ databases">
        <authorList>
            <person name="King R."/>
        </authorList>
    </citation>
    <scope>NUCLEOTIDE SEQUENCE</scope>
</reference>
<dbReference type="OrthoDB" id="7791001at2759"/>
<dbReference type="CDD" id="cd09445">
    <property type="entry name" value="LIM_Mical_like_2"/>
    <property type="match status" value="1"/>
</dbReference>
<evidence type="ECO:0000256" key="3">
    <source>
        <dbReference type="ARBA" id="ARBA00023038"/>
    </source>
</evidence>
<dbReference type="EMBL" id="OU895878">
    <property type="protein sequence ID" value="CAH1719600.1"/>
    <property type="molecule type" value="Genomic_DNA"/>
</dbReference>
<feature type="compositionally biased region" description="Acidic residues" evidence="6">
    <location>
        <begin position="1048"/>
        <end position="1068"/>
    </location>
</feature>
<dbReference type="AlphaFoldDB" id="A0A9P0IW03"/>
<feature type="compositionally biased region" description="Basic and acidic residues" evidence="6">
    <location>
        <begin position="919"/>
        <end position="929"/>
    </location>
</feature>
<feature type="region of interest" description="Disordered" evidence="6">
    <location>
        <begin position="1139"/>
        <end position="1158"/>
    </location>
</feature>
<dbReference type="Proteomes" id="UP001153620">
    <property type="component" value="Chromosome 2"/>
</dbReference>